<accession>A0A267ME98</accession>
<evidence type="ECO:0000313" key="2">
    <source>
        <dbReference type="EMBL" id="PAB57248.1"/>
    </source>
</evidence>
<evidence type="ECO:0000259" key="1">
    <source>
        <dbReference type="Pfam" id="PF00462"/>
    </source>
</evidence>
<dbReference type="Proteomes" id="UP000216024">
    <property type="component" value="Unassembled WGS sequence"/>
</dbReference>
<reference evidence="2 3" key="1">
    <citation type="submission" date="2017-06" db="EMBL/GenBank/DDBJ databases">
        <title>Draft genome sequence of anaerobic fermentative bacterium Anaeromicrobium sediminis DY2726D isolated from West Pacific Ocean sediments.</title>
        <authorList>
            <person name="Zeng X."/>
        </authorList>
    </citation>
    <scope>NUCLEOTIDE SEQUENCE [LARGE SCALE GENOMIC DNA]</scope>
    <source>
        <strain evidence="2 3">DY2726D</strain>
    </source>
</reference>
<dbReference type="EMBL" id="NIBG01000027">
    <property type="protein sequence ID" value="PAB57248.1"/>
    <property type="molecule type" value="Genomic_DNA"/>
</dbReference>
<organism evidence="2 3">
    <name type="scientific">Anaeromicrobium sediminis</name>
    <dbReference type="NCBI Taxonomy" id="1478221"/>
    <lineage>
        <taxon>Bacteria</taxon>
        <taxon>Bacillati</taxon>
        <taxon>Bacillota</taxon>
        <taxon>Clostridia</taxon>
        <taxon>Peptostreptococcales</taxon>
        <taxon>Thermotaleaceae</taxon>
        <taxon>Anaeromicrobium</taxon>
    </lineage>
</organism>
<comment type="caution">
    <text evidence="2">The sequence shown here is derived from an EMBL/GenBank/DDBJ whole genome shotgun (WGS) entry which is preliminary data.</text>
</comment>
<dbReference type="InterPro" id="IPR002109">
    <property type="entry name" value="Glutaredoxin"/>
</dbReference>
<gene>
    <name evidence="2" type="ORF">CCE28_19380</name>
</gene>
<dbReference type="Pfam" id="PF00462">
    <property type="entry name" value="Glutaredoxin"/>
    <property type="match status" value="1"/>
</dbReference>
<dbReference type="SUPFAM" id="SSF52833">
    <property type="entry name" value="Thioredoxin-like"/>
    <property type="match status" value="1"/>
</dbReference>
<dbReference type="AlphaFoldDB" id="A0A267ME98"/>
<protein>
    <recommendedName>
        <fullName evidence="1">Glutaredoxin domain-containing protein</fullName>
    </recommendedName>
</protein>
<evidence type="ECO:0000313" key="3">
    <source>
        <dbReference type="Proteomes" id="UP000216024"/>
    </source>
</evidence>
<name>A0A267ME98_9FIRM</name>
<dbReference type="OrthoDB" id="3174166at2"/>
<dbReference type="Gene3D" id="3.40.30.10">
    <property type="entry name" value="Glutaredoxin"/>
    <property type="match status" value="1"/>
</dbReference>
<dbReference type="InterPro" id="IPR036249">
    <property type="entry name" value="Thioredoxin-like_sf"/>
</dbReference>
<feature type="domain" description="Glutaredoxin" evidence="1">
    <location>
        <begin position="2"/>
        <end position="40"/>
    </location>
</feature>
<dbReference type="CDD" id="cd02976">
    <property type="entry name" value="NrdH"/>
    <property type="match status" value="1"/>
</dbReference>
<sequence>MERGINFTERDISKDMDARRELMKRKVMGVPAFIIDDEVVVGLDMDKIESLLDYTVTPCSNCETKLRIPKDKGKIAVTCPKCENKFETTT</sequence>
<proteinExistence type="predicted"/>
<keyword evidence="3" id="KW-1185">Reference proteome</keyword>